<keyword evidence="2" id="KW-1185">Reference proteome</keyword>
<dbReference type="EMBL" id="MU277201">
    <property type="protein sequence ID" value="KAI0063873.1"/>
    <property type="molecule type" value="Genomic_DNA"/>
</dbReference>
<comment type="caution">
    <text evidence="1">The sequence shown here is derived from an EMBL/GenBank/DDBJ whole genome shotgun (WGS) entry which is preliminary data.</text>
</comment>
<dbReference type="Proteomes" id="UP000814140">
    <property type="component" value="Unassembled WGS sequence"/>
</dbReference>
<sequence>MPKPPPHPRPSAPSTPRHSQQSVAIDFDVFSIEDFDVAHDIPDEKEERAHMASHYYPLSSPPSSLGASPYGPQSSSLSLSSSPPRFTRTAPQSPTPRPAVAAARNQLGLPDEAKVITSGRPGDALPDEGGDSDSDRLQTMLNHATADVVDRYDPLDPLYLAAHASLLDAAYPNLWTPRGATGANRPTVGAIGPTAGIIGHTGAELDGEDNGEDDSPAWISNYADTIPSYSSVGTVVTAARRISTEGGFSVFKVRRRELRRVEREIDRMSLGNIRWDTYWNNKVGILTASTPHDIHEVLSEDVLHLFFAALEIDPVQWHAMVRAHTADTIHHAKTVSGNPLKVTDFAMTVADHQDCRRVTRFILEILFSQQTSDAKIKLMEQLVADRAAPGGKKIKWVGMTKIDERRRLAFEHVYPMEGVDYRRAEELELLKEINTPWSSIAIPRPPPGTTFERPPPPVVSDVLRQAMDAIEERAAAKRKSQRKRKGKGKGKGKKAKQAKQPPSATTLAAMEEAKELDHQVWFGAYTISADFYRIDTDEDVYLLEPTYHIDLDKDDEAKYNEYIDILEMIYNEVREVVFQEYKDKVDDNTMKENFRSLQGNPVYPSNPDELRQPIKLPRSFENFWKSIFIGCRETAYRRIKTWVNHPDPAPIIGQKRRRDSVSSEELDTVEEDDDQGEEAEGEEDGDGEGEEDGDGEGDADRGSTSNPRPVRRSRV</sequence>
<evidence type="ECO:0000313" key="1">
    <source>
        <dbReference type="EMBL" id="KAI0063873.1"/>
    </source>
</evidence>
<protein>
    <submittedName>
        <fullName evidence="1">Uncharacterized protein</fullName>
    </submittedName>
</protein>
<gene>
    <name evidence="1" type="ORF">BV25DRAFT_1914937</name>
</gene>
<reference evidence="1" key="2">
    <citation type="journal article" date="2022" name="New Phytol.">
        <title>Evolutionary transition to the ectomycorrhizal habit in the genomes of a hyperdiverse lineage of mushroom-forming fungi.</title>
        <authorList>
            <person name="Looney B."/>
            <person name="Miyauchi S."/>
            <person name="Morin E."/>
            <person name="Drula E."/>
            <person name="Courty P.E."/>
            <person name="Kohler A."/>
            <person name="Kuo A."/>
            <person name="LaButti K."/>
            <person name="Pangilinan J."/>
            <person name="Lipzen A."/>
            <person name="Riley R."/>
            <person name="Andreopoulos W."/>
            <person name="He G."/>
            <person name="Johnson J."/>
            <person name="Nolan M."/>
            <person name="Tritt A."/>
            <person name="Barry K.W."/>
            <person name="Grigoriev I.V."/>
            <person name="Nagy L.G."/>
            <person name="Hibbett D."/>
            <person name="Henrissat B."/>
            <person name="Matheny P.B."/>
            <person name="Labbe J."/>
            <person name="Martin F.M."/>
        </authorList>
    </citation>
    <scope>NUCLEOTIDE SEQUENCE</scope>
    <source>
        <strain evidence="1">HHB10654</strain>
    </source>
</reference>
<evidence type="ECO:0000313" key="2">
    <source>
        <dbReference type="Proteomes" id="UP000814140"/>
    </source>
</evidence>
<accession>A0ACB8T5R2</accession>
<name>A0ACB8T5R2_9AGAM</name>
<reference evidence="1" key="1">
    <citation type="submission" date="2021-03" db="EMBL/GenBank/DDBJ databases">
        <authorList>
            <consortium name="DOE Joint Genome Institute"/>
            <person name="Ahrendt S."/>
            <person name="Looney B.P."/>
            <person name="Miyauchi S."/>
            <person name="Morin E."/>
            <person name="Drula E."/>
            <person name="Courty P.E."/>
            <person name="Chicoki N."/>
            <person name="Fauchery L."/>
            <person name="Kohler A."/>
            <person name="Kuo A."/>
            <person name="Labutti K."/>
            <person name="Pangilinan J."/>
            <person name="Lipzen A."/>
            <person name="Riley R."/>
            <person name="Andreopoulos W."/>
            <person name="He G."/>
            <person name="Johnson J."/>
            <person name="Barry K.W."/>
            <person name="Grigoriev I.V."/>
            <person name="Nagy L."/>
            <person name="Hibbett D."/>
            <person name="Henrissat B."/>
            <person name="Matheny P.B."/>
            <person name="Labbe J."/>
            <person name="Martin F."/>
        </authorList>
    </citation>
    <scope>NUCLEOTIDE SEQUENCE</scope>
    <source>
        <strain evidence="1">HHB10654</strain>
    </source>
</reference>
<organism evidence="1 2">
    <name type="scientific">Artomyces pyxidatus</name>
    <dbReference type="NCBI Taxonomy" id="48021"/>
    <lineage>
        <taxon>Eukaryota</taxon>
        <taxon>Fungi</taxon>
        <taxon>Dikarya</taxon>
        <taxon>Basidiomycota</taxon>
        <taxon>Agaricomycotina</taxon>
        <taxon>Agaricomycetes</taxon>
        <taxon>Russulales</taxon>
        <taxon>Auriscalpiaceae</taxon>
        <taxon>Artomyces</taxon>
    </lineage>
</organism>
<proteinExistence type="predicted"/>